<sequence length="186" mass="21513">MKQHNEKRRDEGQGKKANYTPWVIGLSIFILAGLTGLYLMPKEQTTGHEQLLFLPRLNAIFNTFTTLFLLVAFYFIRKKNIVMHRRFIFAAFGSTFLFLISYLYYHANAPSTSFGGEGLIATVYYFILITHIVLAAVIVPLALVTFFRGINMKVEKHRKIARWTMPLWLYVSITGVLVYILISPYY</sequence>
<keyword evidence="3" id="KW-1185">Reference proteome</keyword>
<reference evidence="2 3" key="1">
    <citation type="submission" date="2016-10" db="EMBL/GenBank/DDBJ databases">
        <authorList>
            <person name="de Groot N.N."/>
        </authorList>
    </citation>
    <scope>NUCLEOTIDE SEQUENCE [LARGE SCALE GENOMIC DNA]</scope>
    <source>
        <strain evidence="2 3">DSM 45514</strain>
    </source>
</reference>
<keyword evidence="1" id="KW-0472">Membrane</keyword>
<organism evidence="2 3">
    <name type="scientific">Melghirimyces thermohalophilus</name>
    <dbReference type="NCBI Taxonomy" id="1236220"/>
    <lineage>
        <taxon>Bacteria</taxon>
        <taxon>Bacillati</taxon>
        <taxon>Bacillota</taxon>
        <taxon>Bacilli</taxon>
        <taxon>Bacillales</taxon>
        <taxon>Thermoactinomycetaceae</taxon>
        <taxon>Melghirimyces</taxon>
    </lineage>
</organism>
<proteinExistence type="predicted"/>
<dbReference type="Proteomes" id="UP000199387">
    <property type="component" value="Unassembled WGS sequence"/>
</dbReference>
<evidence type="ECO:0000313" key="2">
    <source>
        <dbReference type="EMBL" id="SDC24813.1"/>
    </source>
</evidence>
<feature type="transmembrane region" description="Helical" evidence="1">
    <location>
        <begin position="21"/>
        <end position="39"/>
    </location>
</feature>
<dbReference type="PANTHER" id="PTHR37692:SF1">
    <property type="entry name" value="DUF420 DOMAIN-CONTAINING PROTEIN"/>
    <property type="match status" value="1"/>
</dbReference>
<dbReference type="STRING" id="1236220.SAMN04488112_10521"/>
<dbReference type="Pfam" id="PF04238">
    <property type="entry name" value="DUF420"/>
    <property type="match status" value="1"/>
</dbReference>
<keyword evidence="1" id="KW-0812">Transmembrane</keyword>
<gene>
    <name evidence="2" type="ORF">SAMN04488112_10521</name>
</gene>
<dbReference type="OrthoDB" id="9811380at2"/>
<feature type="transmembrane region" description="Helical" evidence="1">
    <location>
        <begin position="125"/>
        <end position="147"/>
    </location>
</feature>
<feature type="transmembrane region" description="Helical" evidence="1">
    <location>
        <begin position="88"/>
        <end position="105"/>
    </location>
</feature>
<dbReference type="EMBL" id="FMZA01000005">
    <property type="protein sequence ID" value="SDC24813.1"/>
    <property type="molecule type" value="Genomic_DNA"/>
</dbReference>
<dbReference type="RefSeq" id="WP_091567130.1">
    <property type="nucleotide sequence ID" value="NZ_FMZA01000005.1"/>
</dbReference>
<dbReference type="InterPro" id="IPR007352">
    <property type="entry name" value="DUF420"/>
</dbReference>
<dbReference type="PANTHER" id="PTHR37692">
    <property type="entry name" value="HYPOTHETICAL MEMBRANE SPANNING PROTEIN"/>
    <property type="match status" value="1"/>
</dbReference>
<protein>
    <submittedName>
        <fullName evidence="2">Putative membrane protein</fullName>
    </submittedName>
</protein>
<evidence type="ECO:0000256" key="1">
    <source>
        <dbReference type="SAM" id="Phobius"/>
    </source>
</evidence>
<keyword evidence="1" id="KW-1133">Transmembrane helix</keyword>
<feature type="transmembrane region" description="Helical" evidence="1">
    <location>
        <begin position="59"/>
        <end position="76"/>
    </location>
</feature>
<dbReference type="AlphaFoldDB" id="A0A1G6K1L9"/>
<accession>A0A1G6K1L9</accession>
<feature type="transmembrane region" description="Helical" evidence="1">
    <location>
        <begin position="167"/>
        <end position="185"/>
    </location>
</feature>
<name>A0A1G6K1L9_9BACL</name>
<evidence type="ECO:0000313" key="3">
    <source>
        <dbReference type="Proteomes" id="UP000199387"/>
    </source>
</evidence>